<dbReference type="SFLD" id="SFLDG01135">
    <property type="entry name" value="C1.5.6:_HAD__Beta-PGM__Phospha"/>
    <property type="match status" value="1"/>
</dbReference>
<dbReference type="PANTHER" id="PTHR43434">
    <property type="entry name" value="PHOSPHOGLYCOLATE PHOSPHATASE"/>
    <property type="match status" value="1"/>
</dbReference>
<dbReference type="RefSeq" id="WP_021865406.1">
    <property type="nucleotide sequence ID" value="NZ_JACOPD010000002.1"/>
</dbReference>
<dbReference type="Gene3D" id="1.10.150.240">
    <property type="entry name" value="Putative phosphatase, domain 2"/>
    <property type="match status" value="1"/>
</dbReference>
<gene>
    <name evidence="1" type="ORF">H8S01_03235</name>
</gene>
<proteinExistence type="predicted"/>
<dbReference type="InterPro" id="IPR023214">
    <property type="entry name" value="HAD_sf"/>
</dbReference>
<dbReference type="SUPFAM" id="SSF56784">
    <property type="entry name" value="HAD-like"/>
    <property type="match status" value="1"/>
</dbReference>
<dbReference type="InterPro" id="IPR041492">
    <property type="entry name" value="HAD_2"/>
</dbReference>
<dbReference type="SFLD" id="SFLDG01129">
    <property type="entry name" value="C1.5:_HAD__Beta-PGM__Phosphata"/>
    <property type="match status" value="1"/>
</dbReference>
<dbReference type="InterPro" id="IPR050155">
    <property type="entry name" value="HAD-like_hydrolase_sf"/>
</dbReference>
<name>A0ABR7FXT8_9FIRM</name>
<protein>
    <submittedName>
        <fullName evidence="1">HAD hydrolase-like protein</fullName>
    </submittedName>
</protein>
<sequence>MNKKYILFDLDGTLTDTAEGITKSVQYALEAQGIKEENLDNLTCYIGPPLDESFQKFHGMTKEQAWEAVEKYRERYKDTGIYETSVIDGMIFVLETLKAAGKTLALATCKPEPFALKILEHFNLSKYFTVACGSNLDGTRKYKNEIIEEVFARLNRLEGNGELTEAVLDEMKADSIMVGDRKDDIYGAHNADIEAVGVRFGYAADGELEEAGADYIVNTVFELTALLLMDDDSVLCD</sequence>
<comment type="caution">
    <text evidence="1">The sequence shown here is derived from an EMBL/GenBank/DDBJ whole genome shotgun (WGS) entry which is preliminary data.</text>
</comment>
<dbReference type="PANTHER" id="PTHR43434:SF20">
    <property type="entry name" value="5'-NUCLEOTIDASE"/>
    <property type="match status" value="1"/>
</dbReference>
<keyword evidence="2" id="KW-1185">Reference proteome</keyword>
<dbReference type="InterPro" id="IPR023198">
    <property type="entry name" value="PGP-like_dom2"/>
</dbReference>
<dbReference type="Gene3D" id="3.40.50.1000">
    <property type="entry name" value="HAD superfamily/HAD-like"/>
    <property type="match status" value="1"/>
</dbReference>
<reference evidence="1 2" key="1">
    <citation type="submission" date="2020-08" db="EMBL/GenBank/DDBJ databases">
        <title>Genome public.</title>
        <authorList>
            <person name="Liu C."/>
            <person name="Sun Q."/>
        </authorList>
    </citation>
    <scope>NUCLEOTIDE SEQUENCE [LARGE SCALE GENOMIC DNA]</scope>
    <source>
        <strain evidence="1 2">NSJ-43</strain>
    </source>
</reference>
<evidence type="ECO:0000313" key="1">
    <source>
        <dbReference type="EMBL" id="MBC5679976.1"/>
    </source>
</evidence>
<dbReference type="EMBL" id="JACOPD010000002">
    <property type="protein sequence ID" value="MBC5679976.1"/>
    <property type="molecule type" value="Genomic_DNA"/>
</dbReference>
<accession>A0ABR7FXT8</accession>
<dbReference type="InterPro" id="IPR036412">
    <property type="entry name" value="HAD-like_sf"/>
</dbReference>
<dbReference type="Pfam" id="PF13419">
    <property type="entry name" value="HAD_2"/>
    <property type="match status" value="1"/>
</dbReference>
<dbReference type="SFLD" id="SFLDS00003">
    <property type="entry name" value="Haloacid_Dehalogenase"/>
    <property type="match status" value="1"/>
</dbReference>
<organism evidence="1 2">
    <name type="scientific">Lachnospira hominis</name>
    <name type="common">ex Liu et al. 2021</name>
    <dbReference type="NCBI Taxonomy" id="2763051"/>
    <lineage>
        <taxon>Bacteria</taxon>
        <taxon>Bacillati</taxon>
        <taxon>Bacillota</taxon>
        <taxon>Clostridia</taxon>
        <taxon>Lachnospirales</taxon>
        <taxon>Lachnospiraceae</taxon>
        <taxon>Lachnospira</taxon>
    </lineage>
</organism>
<evidence type="ECO:0000313" key="2">
    <source>
        <dbReference type="Proteomes" id="UP000628463"/>
    </source>
</evidence>
<dbReference type="Proteomes" id="UP000628463">
    <property type="component" value="Unassembled WGS sequence"/>
</dbReference>